<protein>
    <submittedName>
        <fullName evidence="1">DUF4751 domain-containing protein</fullName>
    </submittedName>
</protein>
<proteinExistence type="predicted"/>
<dbReference type="OrthoDB" id="6593769at2"/>
<dbReference type="AlphaFoldDB" id="A0A6L6IHL8"/>
<keyword evidence="2" id="KW-1185">Reference proteome</keyword>
<sequence>MTIYTQTLQVGFENYMFVTTQLANPAIKTVSKYIEYKTWAGQIWRSEIIESGNAFFHWQGNDKRNGHRDTVINYLLNGQRWQSAIADYMFFHSLEGAEAHGYYDNMIEYISANDCRYQSTFAEYIP</sequence>
<dbReference type="EMBL" id="WMJZ01000002">
    <property type="protein sequence ID" value="MTH45086.1"/>
    <property type="molecule type" value="Genomic_DNA"/>
</dbReference>
<name>A0A6L6IHL8_9ENTR</name>
<dbReference type="Proteomes" id="UP000477739">
    <property type="component" value="Unassembled WGS sequence"/>
</dbReference>
<dbReference type="InterPro" id="IPR031855">
    <property type="entry name" value="DUF4751"/>
</dbReference>
<accession>A0A6L6IHL8</accession>
<comment type="caution">
    <text evidence="1">The sequence shown here is derived from an EMBL/GenBank/DDBJ whole genome shotgun (WGS) entry which is preliminary data.</text>
</comment>
<dbReference type="Pfam" id="PF15942">
    <property type="entry name" value="DUF4751"/>
    <property type="match status" value="1"/>
</dbReference>
<gene>
    <name evidence="1" type="ORF">GJV78_02175</name>
</gene>
<organism evidence="1 2">
    <name type="scientific">Intestinirhabdus alba</name>
    <dbReference type="NCBI Taxonomy" id="2899544"/>
    <lineage>
        <taxon>Bacteria</taxon>
        <taxon>Pseudomonadati</taxon>
        <taxon>Pseudomonadota</taxon>
        <taxon>Gammaproteobacteria</taxon>
        <taxon>Enterobacterales</taxon>
        <taxon>Enterobacteriaceae</taxon>
        <taxon>Intestinirhabdus</taxon>
    </lineage>
</organism>
<evidence type="ECO:0000313" key="2">
    <source>
        <dbReference type="Proteomes" id="UP000477739"/>
    </source>
</evidence>
<reference evidence="1 2" key="1">
    <citation type="submission" date="2019-11" db="EMBL/GenBank/DDBJ databases">
        <title>Escherichia alba sp. nov. isolated from the gut of plastic-eating superworms Zophobas atratus.</title>
        <authorList>
            <person name="Yang Y."/>
        </authorList>
    </citation>
    <scope>NUCLEOTIDE SEQUENCE [LARGE SCALE GENOMIC DNA]</scope>
    <source>
        <strain evidence="2">BIT-B35</strain>
    </source>
</reference>
<dbReference type="RefSeq" id="WP_155106776.1">
    <property type="nucleotide sequence ID" value="NZ_WMJZ01000002.1"/>
</dbReference>
<evidence type="ECO:0000313" key="1">
    <source>
        <dbReference type="EMBL" id="MTH45086.1"/>
    </source>
</evidence>